<evidence type="ECO:0000313" key="1">
    <source>
        <dbReference type="EMBL" id="EKE29564.1"/>
    </source>
</evidence>
<accession>K2GGL9</accession>
<evidence type="ECO:0008006" key="2">
    <source>
        <dbReference type="Google" id="ProtNLM"/>
    </source>
</evidence>
<dbReference type="AlphaFoldDB" id="K2GGL9"/>
<name>K2GGL9_9BACT</name>
<comment type="caution">
    <text evidence="1">The sequence shown here is derived from an EMBL/GenBank/DDBJ whole genome shotgun (WGS) entry which is preliminary data.</text>
</comment>
<gene>
    <name evidence="1" type="ORF">ACD_2C00145G0001</name>
</gene>
<dbReference type="EMBL" id="AMFJ01000145">
    <property type="protein sequence ID" value="EKE29564.1"/>
    <property type="molecule type" value="Genomic_DNA"/>
</dbReference>
<organism evidence="1">
    <name type="scientific">uncultured bacterium</name>
    <name type="common">gcode 4</name>
    <dbReference type="NCBI Taxonomy" id="1234023"/>
    <lineage>
        <taxon>Bacteria</taxon>
        <taxon>environmental samples</taxon>
    </lineage>
</organism>
<protein>
    <recommendedName>
        <fullName evidence="2">Glycosyltransferase</fullName>
    </recommendedName>
</protein>
<reference evidence="1" key="1">
    <citation type="journal article" date="2012" name="Science">
        <title>Fermentation, hydrogen, and sulfur metabolism in multiple uncultivated bacterial phyla.</title>
        <authorList>
            <person name="Wrighton K.C."/>
            <person name="Thomas B.C."/>
            <person name="Sharon I."/>
            <person name="Miller C.S."/>
            <person name="Castelle C.J."/>
            <person name="VerBerkmoes N.C."/>
            <person name="Wilkins M.J."/>
            <person name="Hettich R.L."/>
            <person name="Lipton M.S."/>
            <person name="Williams K.H."/>
            <person name="Long P.E."/>
            <person name="Banfield J.F."/>
        </authorList>
    </citation>
    <scope>NUCLEOTIDE SEQUENCE [LARGE SCALE GENOMIC DNA]</scope>
</reference>
<sequence length="272" mass="32245">MKLAYVIYTYDRIHDALVQMEIVRHLWAKKFTKIEIIHVYNWNPEWYSGKTLEDHFLRTTNPGHFEGAANLIDIGVEHALNIDCDYVVVSAADTWMMDADLMEAKINQMRIENKVLLTCPWGNPALGNPQDVWFATDFFVFDAKWERKNKMFPLKYADFKEKYIDLLRYLGKWNAMVERVFFSKYLTACSNEANEVSLKAYALRKYLDFKERTPVHYTADWDRTSEFPKIWLYMNHSLQEKRKIIQKTDIKLGKYAQMLKDGEYVDPTGYIV</sequence>
<proteinExistence type="predicted"/>